<accession>A0A9N7US92</accession>
<keyword evidence="2" id="KW-1185">Reference proteome</keyword>
<dbReference type="AlphaFoldDB" id="A0A9N7US92"/>
<proteinExistence type="predicted"/>
<evidence type="ECO:0000313" key="2">
    <source>
        <dbReference type="Proteomes" id="UP001153269"/>
    </source>
</evidence>
<reference evidence="1" key="1">
    <citation type="submission" date="2020-03" db="EMBL/GenBank/DDBJ databases">
        <authorList>
            <person name="Weist P."/>
        </authorList>
    </citation>
    <scope>NUCLEOTIDE SEQUENCE</scope>
</reference>
<dbReference type="Proteomes" id="UP001153269">
    <property type="component" value="Unassembled WGS sequence"/>
</dbReference>
<organism evidence="1 2">
    <name type="scientific">Pleuronectes platessa</name>
    <name type="common">European plaice</name>
    <dbReference type="NCBI Taxonomy" id="8262"/>
    <lineage>
        <taxon>Eukaryota</taxon>
        <taxon>Metazoa</taxon>
        <taxon>Chordata</taxon>
        <taxon>Craniata</taxon>
        <taxon>Vertebrata</taxon>
        <taxon>Euteleostomi</taxon>
        <taxon>Actinopterygii</taxon>
        <taxon>Neopterygii</taxon>
        <taxon>Teleostei</taxon>
        <taxon>Neoteleostei</taxon>
        <taxon>Acanthomorphata</taxon>
        <taxon>Carangaria</taxon>
        <taxon>Pleuronectiformes</taxon>
        <taxon>Pleuronectoidei</taxon>
        <taxon>Pleuronectidae</taxon>
        <taxon>Pleuronectes</taxon>
    </lineage>
</organism>
<protein>
    <submittedName>
        <fullName evidence="1">Uncharacterized protein</fullName>
    </submittedName>
</protein>
<evidence type="ECO:0000313" key="1">
    <source>
        <dbReference type="EMBL" id="CAB1435794.1"/>
    </source>
</evidence>
<name>A0A9N7US92_PLEPL</name>
<sequence>MAQSLSEPSCCNVITLTHTCPYLQSQRHRPTCSSMVPPALHSTPLPTPSRPLKPMTSLGTCSLFNPRGQSLGLPWCPALGLYLRYTPNYCATYGPSHYLTPIIRPPLLPPPHPPASLCSWPSPSLACSVKYATDSDFERDLCEPGVDG</sequence>
<gene>
    <name evidence="1" type="ORF">PLEPLA_LOCUS23839</name>
</gene>
<dbReference type="EMBL" id="CADEAL010001813">
    <property type="protein sequence ID" value="CAB1435794.1"/>
    <property type="molecule type" value="Genomic_DNA"/>
</dbReference>
<comment type="caution">
    <text evidence="1">The sequence shown here is derived from an EMBL/GenBank/DDBJ whole genome shotgun (WGS) entry which is preliminary data.</text>
</comment>